<reference evidence="2" key="1">
    <citation type="submission" date="2022-06" db="EMBL/GenBank/DDBJ databases">
        <title>WGS of actinobacteria.</title>
        <authorList>
            <person name="Thawai C."/>
        </authorList>
    </citation>
    <scope>NUCLEOTIDE SEQUENCE</scope>
    <source>
        <strain evidence="2">DSM 42010</strain>
    </source>
</reference>
<accession>A0A9X2RVN3</accession>
<keyword evidence="3" id="KW-1185">Reference proteome</keyword>
<organism evidence="2 3">
    <name type="scientific">Streptomyces malaysiensis subsp. samsunensis</name>
    <dbReference type="NCBI Taxonomy" id="459658"/>
    <lineage>
        <taxon>Bacteria</taxon>
        <taxon>Bacillati</taxon>
        <taxon>Actinomycetota</taxon>
        <taxon>Actinomycetes</taxon>
        <taxon>Kitasatosporales</taxon>
        <taxon>Streptomycetaceae</taxon>
        <taxon>Streptomyces</taxon>
        <taxon>Streptomyces violaceusniger group</taxon>
    </lineage>
</organism>
<dbReference type="RefSeq" id="WP_257631295.1">
    <property type="nucleotide sequence ID" value="NZ_JANIIC010000012.1"/>
</dbReference>
<gene>
    <name evidence="2" type="ORF">NQU54_12775</name>
</gene>
<protein>
    <submittedName>
        <fullName evidence="2">Uncharacterized protein</fullName>
    </submittedName>
</protein>
<dbReference type="Proteomes" id="UP001142400">
    <property type="component" value="Unassembled WGS sequence"/>
</dbReference>
<evidence type="ECO:0000313" key="2">
    <source>
        <dbReference type="EMBL" id="MCQ8829934.1"/>
    </source>
</evidence>
<evidence type="ECO:0000256" key="1">
    <source>
        <dbReference type="SAM" id="MobiDB-lite"/>
    </source>
</evidence>
<comment type="caution">
    <text evidence="2">The sequence shown here is derived from an EMBL/GenBank/DDBJ whole genome shotgun (WGS) entry which is preliminary data.</text>
</comment>
<name>A0A9X2RVN3_STRMQ</name>
<feature type="region of interest" description="Disordered" evidence="1">
    <location>
        <begin position="15"/>
        <end position="36"/>
    </location>
</feature>
<proteinExistence type="predicted"/>
<dbReference type="AlphaFoldDB" id="A0A9X2RVN3"/>
<evidence type="ECO:0000313" key="3">
    <source>
        <dbReference type="Proteomes" id="UP001142400"/>
    </source>
</evidence>
<sequence length="79" mass="8779">MKTGSDLLTRVCGRCGHTGSSHQTPDPNRGIGRSPPQACRVRRGCPCIVFVPAREWCSPEVRHLIERRLSKTATARPNR</sequence>
<dbReference type="EMBL" id="JANIIC010000012">
    <property type="protein sequence ID" value="MCQ8829934.1"/>
    <property type="molecule type" value="Genomic_DNA"/>
</dbReference>